<dbReference type="AlphaFoldDB" id="A0A7R9TZW0"/>
<feature type="site" description="mRNA cap binding" evidence="12">
    <location>
        <position position="139"/>
    </location>
</feature>
<protein>
    <recommendedName>
        <fullName evidence="2">mRNA (guanine-N(7))-methyltransferase</fullName>
        <ecNumber evidence="2">2.1.1.56</ecNumber>
    </recommendedName>
</protein>
<feature type="site" description="mRNA cap binding" evidence="12">
    <location>
        <position position="228"/>
    </location>
</feature>
<dbReference type="CDD" id="cd02440">
    <property type="entry name" value="AdoMet_MTases"/>
    <property type="match status" value="1"/>
</dbReference>
<evidence type="ECO:0000256" key="10">
    <source>
        <dbReference type="ARBA" id="ARBA00044712"/>
    </source>
</evidence>
<dbReference type="EC" id="2.1.1.56" evidence="2"/>
<feature type="binding site" evidence="11">
    <location>
        <position position="140"/>
    </location>
    <ligand>
        <name>S-adenosyl-L-methionine</name>
        <dbReference type="ChEBI" id="CHEBI:59789"/>
    </ligand>
</feature>
<feature type="binding site" evidence="11">
    <location>
        <position position="63"/>
    </location>
    <ligand>
        <name>S-adenosyl-L-methionine</name>
        <dbReference type="ChEBI" id="CHEBI:59789"/>
    </ligand>
</feature>
<dbReference type="InterPro" id="IPR029063">
    <property type="entry name" value="SAM-dependent_MTases_sf"/>
</dbReference>
<sequence length="332" mass="37227">MGEEVDRAAQNLTVASHYNSRKDVGRQAREASPIVHMKRLNNWVKATLIGTYTQRGDAVLDLASGKGGDLAKWQASEIALYVGADIAASSVEDSRNRYNADQRPFPARLFSGDAFAADLASLLQDDLPFDVVSCQFAFHYAFDAEDRARNSLKNIAALLRPGGAFIATVPDANVLVRKLRNADGLKFGNRIYSVEFDEKHADKRFSKDSPFGNKYVFNLLDAIEDCPEYLVPMETLEALAEEYGLQVERAQNFHEYHLSASRKPENAQLLQRMNVMHNARAGTTISPEEWEAARVYMVLVLRKKGNAPRRERMWPPRHFKLPAGAVVNLDEL</sequence>
<evidence type="ECO:0000259" key="13">
    <source>
        <dbReference type="PROSITE" id="PS51562"/>
    </source>
</evidence>
<feature type="site" description="mRNA cap binding" evidence="12">
    <location>
        <position position="72"/>
    </location>
</feature>
<gene>
    <name evidence="14" type="ORF">PCOL08062_LOCUS11329</name>
</gene>
<evidence type="ECO:0000256" key="3">
    <source>
        <dbReference type="ARBA" id="ARBA00022603"/>
    </source>
</evidence>
<name>A0A7R9TZW0_9VIRI</name>
<evidence type="ECO:0000313" key="14">
    <source>
        <dbReference type="EMBL" id="CAD8249745.1"/>
    </source>
</evidence>
<feature type="binding site" evidence="11">
    <location>
        <position position="113"/>
    </location>
    <ligand>
        <name>S-adenosyl-L-methionine</name>
        <dbReference type="ChEBI" id="CHEBI:59789"/>
    </ligand>
</feature>
<feature type="site" description="mRNA cap binding" evidence="12">
    <location>
        <position position="66"/>
    </location>
</feature>
<dbReference type="Gene3D" id="3.40.50.150">
    <property type="entry name" value="Vaccinia Virus protein VP39"/>
    <property type="match status" value="1"/>
</dbReference>
<dbReference type="GO" id="GO:0003723">
    <property type="term" value="F:RNA binding"/>
    <property type="evidence" value="ECO:0007669"/>
    <property type="project" value="UniProtKB-KW"/>
</dbReference>
<dbReference type="Pfam" id="PF03291">
    <property type="entry name" value="mRNA_G-N7_MeTrfase"/>
    <property type="match status" value="1"/>
</dbReference>
<feature type="site" description="mRNA cap binding" evidence="12">
    <location>
        <position position="97"/>
    </location>
</feature>
<feature type="binding site" evidence="11">
    <location>
        <position position="135"/>
    </location>
    <ligand>
        <name>S-adenosyl-L-methionine</name>
        <dbReference type="ChEBI" id="CHEBI:59789"/>
    </ligand>
</feature>
<organism evidence="14">
    <name type="scientific">Prasinoderma coloniale</name>
    <dbReference type="NCBI Taxonomy" id="156133"/>
    <lineage>
        <taxon>Eukaryota</taxon>
        <taxon>Viridiplantae</taxon>
        <taxon>Prasinodermophyta</taxon>
        <taxon>Prasinodermophyceae</taxon>
        <taxon>Prasinodermales</taxon>
        <taxon>Prasinodermaceae</taxon>
        <taxon>Prasinoderma</taxon>
    </lineage>
</organism>
<comment type="subcellular location">
    <subcellularLocation>
        <location evidence="1">Nucleus</location>
    </subcellularLocation>
</comment>
<feature type="site" description="mRNA cap binding" evidence="12">
    <location>
        <position position="296"/>
    </location>
</feature>
<evidence type="ECO:0000256" key="9">
    <source>
        <dbReference type="ARBA" id="ARBA00023242"/>
    </source>
</evidence>
<keyword evidence="6" id="KW-0949">S-adenosyl-L-methionine</keyword>
<keyword evidence="4" id="KW-0507">mRNA processing</keyword>
<evidence type="ECO:0000256" key="12">
    <source>
        <dbReference type="PIRSR" id="PIRSR028762-2"/>
    </source>
</evidence>
<accession>A0A7R9TZW0</accession>
<dbReference type="GO" id="GO:0005634">
    <property type="term" value="C:nucleus"/>
    <property type="evidence" value="ECO:0007669"/>
    <property type="project" value="UniProtKB-SubCell"/>
</dbReference>
<reference evidence="14" key="1">
    <citation type="submission" date="2021-01" db="EMBL/GenBank/DDBJ databases">
        <authorList>
            <person name="Corre E."/>
            <person name="Pelletier E."/>
            <person name="Niang G."/>
            <person name="Scheremetjew M."/>
            <person name="Finn R."/>
            <person name="Kale V."/>
            <person name="Holt S."/>
            <person name="Cochrane G."/>
            <person name="Meng A."/>
            <person name="Brown T."/>
            <person name="Cohen L."/>
        </authorList>
    </citation>
    <scope>NUCLEOTIDE SEQUENCE</scope>
    <source>
        <strain evidence="14">CCMP1413</strain>
    </source>
</reference>
<evidence type="ECO:0000256" key="11">
    <source>
        <dbReference type="PIRSR" id="PIRSR028762-1"/>
    </source>
</evidence>
<feature type="binding site" evidence="11">
    <location>
        <position position="45"/>
    </location>
    <ligand>
        <name>S-adenosyl-L-methionine</name>
        <dbReference type="ChEBI" id="CHEBI:59789"/>
    </ligand>
</feature>
<dbReference type="GO" id="GO:0004482">
    <property type="term" value="F:mRNA 5'-cap (guanine-N7-)-methyltransferase activity"/>
    <property type="evidence" value="ECO:0007669"/>
    <property type="project" value="UniProtKB-EC"/>
</dbReference>
<evidence type="ECO:0000256" key="6">
    <source>
        <dbReference type="ARBA" id="ARBA00022691"/>
    </source>
</evidence>
<keyword evidence="3" id="KW-0489">Methyltransferase</keyword>
<evidence type="ECO:0000256" key="1">
    <source>
        <dbReference type="ARBA" id="ARBA00004123"/>
    </source>
</evidence>
<comment type="catalytic activity">
    <reaction evidence="10">
        <text>a 5'-end (5'-triphosphoguanosine)-ribonucleoside in mRNA + S-adenosyl-L-methionine = a 5'-end (N(7)-methyl 5'-triphosphoguanosine)-ribonucleoside in mRNA + S-adenosyl-L-homocysteine</text>
        <dbReference type="Rhea" id="RHEA:67008"/>
        <dbReference type="Rhea" id="RHEA-COMP:17166"/>
        <dbReference type="Rhea" id="RHEA-COMP:17167"/>
        <dbReference type="ChEBI" id="CHEBI:57856"/>
        <dbReference type="ChEBI" id="CHEBI:59789"/>
        <dbReference type="ChEBI" id="CHEBI:156461"/>
        <dbReference type="ChEBI" id="CHEBI:167617"/>
        <dbReference type="EC" id="2.1.1.56"/>
    </reaction>
</comment>
<dbReference type="PIRSF" id="PIRSF028762">
    <property type="entry name" value="ABD1"/>
    <property type="match status" value="1"/>
</dbReference>
<keyword evidence="8 12" id="KW-0506">mRNA capping</keyword>
<feature type="binding site" evidence="11">
    <location>
        <position position="85"/>
    </location>
    <ligand>
        <name>S-adenosyl-L-methionine</name>
        <dbReference type="ChEBI" id="CHEBI:59789"/>
    </ligand>
</feature>
<dbReference type="PANTHER" id="PTHR12189">
    <property type="entry name" value="MRNA GUANINE-7- METHYLTRANSFERASE"/>
    <property type="match status" value="1"/>
</dbReference>
<evidence type="ECO:0000256" key="4">
    <source>
        <dbReference type="ARBA" id="ARBA00022664"/>
    </source>
</evidence>
<proteinExistence type="predicted"/>
<dbReference type="InterPro" id="IPR039753">
    <property type="entry name" value="RG7MT1"/>
</dbReference>
<dbReference type="PANTHER" id="PTHR12189:SF2">
    <property type="entry name" value="MRNA CAP GUANINE-N7 METHYLTRANSFERASE"/>
    <property type="match status" value="1"/>
</dbReference>
<keyword evidence="7" id="KW-0694">RNA-binding</keyword>
<evidence type="ECO:0000256" key="5">
    <source>
        <dbReference type="ARBA" id="ARBA00022679"/>
    </source>
</evidence>
<keyword evidence="9" id="KW-0539">Nucleus</keyword>
<dbReference type="EMBL" id="HBDZ01014753">
    <property type="protein sequence ID" value="CAD8249745.1"/>
    <property type="molecule type" value="Transcribed_RNA"/>
</dbReference>
<dbReference type="SUPFAM" id="SSF53335">
    <property type="entry name" value="S-adenosyl-L-methionine-dependent methyltransferases"/>
    <property type="match status" value="1"/>
</dbReference>
<feature type="binding site" evidence="12">
    <location>
        <begin position="41"/>
        <end position="42"/>
    </location>
    <ligand>
        <name>mRNA</name>
        <dbReference type="ChEBI" id="CHEBI:33699"/>
    </ligand>
</feature>
<feature type="domain" description="MRNA cap 0 methyltransferase" evidence="13">
    <location>
        <begin position="32"/>
        <end position="304"/>
    </location>
</feature>
<keyword evidence="5" id="KW-0808">Transferase</keyword>
<evidence type="ECO:0000256" key="2">
    <source>
        <dbReference type="ARBA" id="ARBA00011926"/>
    </source>
</evidence>
<evidence type="ECO:0000256" key="7">
    <source>
        <dbReference type="ARBA" id="ARBA00022884"/>
    </source>
</evidence>
<dbReference type="PROSITE" id="PS51562">
    <property type="entry name" value="RNA_CAP0_MT"/>
    <property type="match status" value="1"/>
</dbReference>
<evidence type="ECO:0000256" key="8">
    <source>
        <dbReference type="ARBA" id="ARBA00023042"/>
    </source>
</evidence>
<dbReference type="InterPro" id="IPR016899">
    <property type="entry name" value="mRNA_G-N7_MeTrfase_euk"/>
</dbReference>
<dbReference type="InterPro" id="IPR004971">
    <property type="entry name" value="mRNA_G-N7_MeTrfase_dom"/>
</dbReference>